<evidence type="ECO:0000313" key="4">
    <source>
        <dbReference type="EMBL" id="CAH0389070.1"/>
    </source>
</evidence>
<accession>A0A9P0ACV4</accession>
<dbReference type="InterPro" id="IPR016024">
    <property type="entry name" value="ARM-type_fold"/>
</dbReference>
<evidence type="ECO:0000256" key="1">
    <source>
        <dbReference type="PROSITE-ProRule" id="PRU00103"/>
    </source>
</evidence>
<dbReference type="EMBL" id="OU963865">
    <property type="protein sequence ID" value="CAH0389070.1"/>
    <property type="molecule type" value="Genomic_DNA"/>
</dbReference>
<dbReference type="GO" id="GO:0032367">
    <property type="term" value="P:intracellular cholesterol transport"/>
    <property type="evidence" value="ECO:0007669"/>
    <property type="project" value="InterPro"/>
</dbReference>
<evidence type="ECO:0000256" key="2">
    <source>
        <dbReference type="SAM" id="Coils"/>
    </source>
</evidence>
<evidence type="ECO:0000256" key="3">
    <source>
        <dbReference type="SAM" id="MobiDB-lite"/>
    </source>
</evidence>
<dbReference type="AlphaFoldDB" id="A0A9P0ACV4"/>
<dbReference type="SMART" id="SM00667">
    <property type="entry name" value="LisH"/>
    <property type="match status" value="1"/>
</dbReference>
<dbReference type="PROSITE" id="PS50077">
    <property type="entry name" value="HEAT_REPEAT"/>
    <property type="match status" value="1"/>
</dbReference>
<dbReference type="InterPro" id="IPR021133">
    <property type="entry name" value="HEAT_type_2"/>
</dbReference>
<dbReference type="InterPro" id="IPR011989">
    <property type="entry name" value="ARM-like"/>
</dbReference>
<feature type="coiled-coil region" evidence="2">
    <location>
        <begin position="268"/>
        <end position="322"/>
    </location>
</feature>
<organism evidence="4 5">
    <name type="scientific">Bemisia tabaci</name>
    <name type="common">Sweetpotato whitefly</name>
    <name type="synonym">Aleurodes tabaci</name>
    <dbReference type="NCBI Taxonomy" id="7038"/>
    <lineage>
        <taxon>Eukaryota</taxon>
        <taxon>Metazoa</taxon>
        <taxon>Ecdysozoa</taxon>
        <taxon>Arthropoda</taxon>
        <taxon>Hexapoda</taxon>
        <taxon>Insecta</taxon>
        <taxon>Pterygota</taxon>
        <taxon>Neoptera</taxon>
        <taxon>Paraneoptera</taxon>
        <taxon>Hemiptera</taxon>
        <taxon>Sternorrhyncha</taxon>
        <taxon>Aleyrodoidea</taxon>
        <taxon>Aleyrodidae</taxon>
        <taxon>Aleyrodinae</taxon>
        <taxon>Bemisia</taxon>
    </lineage>
</organism>
<proteinExistence type="predicted"/>
<gene>
    <name evidence="4" type="ORF">BEMITA_LOCUS7939</name>
</gene>
<name>A0A9P0ACV4_BEMTA</name>
<dbReference type="InterPro" id="IPR006594">
    <property type="entry name" value="LisH"/>
</dbReference>
<dbReference type="PANTHER" id="PTHR32059">
    <property type="entry name" value="RAB11-BINDING PROTEIN RELCH"/>
    <property type="match status" value="1"/>
</dbReference>
<reference evidence="4" key="1">
    <citation type="submission" date="2021-12" db="EMBL/GenBank/DDBJ databases">
        <authorList>
            <person name="King R."/>
        </authorList>
    </citation>
    <scope>NUCLEOTIDE SEQUENCE</scope>
</reference>
<feature type="repeat" description="HEAT" evidence="1">
    <location>
        <begin position="956"/>
        <end position="994"/>
    </location>
</feature>
<keyword evidence="2" id="KW-0175">Coiled coil</keyword>
<feature type="compositionally biased region" description="Polar residues" evidence="3">
    <location>
        <begin position="1130"/>
        <end position="1141"/>
    </location>
</feature>
<dbReference type="InterPro" id="IPR040362">
    <property type="entry name" value="RELCH"/>
</dbReference>
<feature type="region of interest" description="Disordered" evidence="3">
    <location>
        <begin position="349"/>
        <end position="397"/>
    </location>
</feature>
<dbReference type="SUPFAM" id="SSF48371">
    <property type="entry name" value="ARM repeat"/>
    <property type="match status" value="1"/>
</dbReference>
<dbReference type="PANTHER" id="PTHR32059:SF0">
    <property type="entry name" value="RAB11-BINDING PROTEIN RELCH"/>
    <property type="match status" value="1"/>
</dbReference>
<feature type="region of interest" description="Disordered" evidence="3">
    <location>
        <begin position="1120"/>
        <end position="1144"/>
    </location>
</feature>
<feature type="compositionally biased region" description="Basic and acidic residues" evidence="3">
    <location>
        <begin position="349"/>
        <end position="363"/>
    </location>
</feature>
<dbReference type="KEGG" id="btab:109033594"/>
<dbReference type="PROSITE" id="PS50896">
    <property type="entry name" value="LISH"/>
    <property type="match status" value="1"/>
</dbReference>
<sequence length="1176" mass="131320">MIDNPFVSDEERQTDASKLRDKNCSNFNYNDVAVKLLNDKLLLTALELHFELLENGREVPKLRDFFSNPGNFEQSPRTEQIFPIVRSSSQATLDSLDLTRFSEDGERGVADRVAVLEFELRKAHETINGLRNNLTVATECETPTHDQGDPSKDNWCEPIKPHEQRALNFLVNEYLLTHGYKLTSITFSDENDNQDFEDWDDVGLNIPKLPALLQLFRDVLRLGPGAYKSACLCDIACQTDQEEEDHPQCTSSEEGSIINSLSKQASSVIELKNDVLELERLRDGATSEPAEPDEIEILKSRIAELEKQNVDLENELKKVTQIEPVNSHFANSEHSTSPEKFEVIENSRQEEMKKPEFSQEKSVGDPPSLKTEVDTGGSESKDDGSSLTDNDWTRINDSELGSTVGNLQFEPEISELLSESTDNISNRHQSAAFQREVISKCFINVSKLHDAPPILQELLTEGISSDRLVHIVTVSVLRIIPILPSTKREEIIPLLISAIHLHPEPSEREVLLQCIFNLKKRPNEDERKTILAGIVCLARCSNSAVVEGELLPFCWEQLTHRYTERRLLVAEACSALAPYLSPTMRNSLLLSMLTQMLQEDKEELVRASVVRSLALVVSVLRDMDKYLQCEQLAFLALKDLSQDVIDGATTILLPVLAKWALDTSILQSHLMTNLLKLLEQQIQTKDLDSGTVINKLLPSEVCCLSILYAIQTLLPYLVIFVASAPKVIEAIRPNLPLAESRAGFAELCHGLTNPATFYECENQSLGVIMSAFDYCVSEFNWPELDWILAVMVPKLLDMLENVKISQSDIVNGFISFFRSFTAGLGKNVALNKTKPIFKERIQKLEAALVNVTTDWPSMTVIPVYILAVLIPHKSEADEIKNILSKFLISLPLVNAPLDVLFFTVAQMSQTASAQDLLMSTLWEGVMHPRQAVRAASAKYFMCALPHVSQPLIVTRLVPALVTLSSDPETTVKMTAIPTLGALLNVSTKKEIQDKVYFQLKSLLGEPELKENHAMLLQLITTLGQVAPHSEQWFREEVIVPHLADFTAYTLQLASTTKRNDLTLALVEAFNTVVYCSLSKITVGSVLLPSLRNLDALCKDSYPVHHDNVLLMIKEAETRSDSSGKAAERSPSISLSSASTHVGQGVEEMKQKVSKIFNSPIGKTSNLSNLQNIFRKK</sequence>
<dbReference type="Gene3D" id="1.25.10.10">
    <property type="entry name" value="Leucine-rich Repeat Variant"/>
    <property type="match status" value="2"/>
</dbReference>
<keyword evidence="5" id="KW-1185">Reference proteome</keyword>
<evidence type="ECO:0000313" key="5">
    <source>
        <dbReference type="Proteomes" id="UP001152759"/>
    </source>
</evidence>
<protein>
    <recommendedName>
        <fullName evidence="6">LisH domain-containing protein</fullName>
    </recommendedName>
</protein>
<dbReference type="Proteomes" id="UP001152759">
    <property type="component" value="Chromosome 4"/>
</dbReference>
<evidence type="ECO:0008006" key="6">
    <source>
        <dbReference type="Google" id="ProtNLM"/>
    </source>
</evidence>
<dbReference type="GO" id="GO:0005802">
    <property type="term" value="C:trans-Golgi network"/>
    <property type="evidence" value="ECO:0007669"/>
    <property type="project" value="InterPro"/>
</dbReference>
<dbReference type="GO" id="GO:0055037">
    <property type="term" value="C:recycling endosome"/>
    <property type="evidence" value="ECO:0007669"/>
    <property type="project" value="TreeGrafter"/>
</dbReference>